<evidence type="ECO:0000259" key="11">
    <source>
        <dbReference type="Pfam" id="PF00324"/>
    </source>
</evidence>
<feature type="transmembrane region" description="Helical" evidence="10">
    <location>
        <begin position="429"/>
        <end position="447"/>
    </location>
</feature>
<dbReference type="GO" id="GO:0055085">
    <property type="term" value="P:transmembrane transport"/>
    <property type="evidence" value="ECO:0007669"/>
    <property type="project" value="InterPro"/>
</dbReference>
<evidence type="ECO:0000256" key="5">
    <source>
        <dbReference type="ARBA" id="ARBA00022519"/>
    </source>
</evidence>
<reference evidence="12" key="1">
    <citation type="submission" date="2023-08" db="EMBL/GenBank/DDBJ databases">
        <title>Increased levels of nutrients transform a symbiont into a lethal pathobiont.</title>
        <authorList>
            <person name="Lachnit T."/>
            <person name="Ulrich L."/>
            <person name="Willmer F.M."/>
            <person name="Hasenbein T."/>
            <person name="Steiner L.X."/>
            <person name="Wolters M."/>
            <person name="Herbst E.M."/>
            <person name="Deines P."/>
        </authorList>
    </citation>
    <scope>NUCLEOTIDE SEQUENCE</scope>
    <source>
        <strain evidence="12">T3</strain>
    </source>
</reference>
<keyword evidence="8 10" id="KW-1133">Transmembrane helix</keyword>
<protein>
    <submittedName>
        <fullName evidence="12">Amino acid permease</fullName>
    </submittedName>
</protein>
<dbReference type="RefSeq" id="WP_350446608.1">
    <property type="nucleotide sequence ID" value="NZ_CP158373.1"/>
</dbReference>
<evidence type="ECO:0000256" key="1">
    <source>
        <dbReference type="ARBA" id="ARBA00004429"/>
    </source>
</evidence>
<dbReference type="Gene3D" id="1.20.1740.10">
    <property type="entry name" value="Amino acid/polyamine transporter I"/>
    <property type="match status" value="1"/>
</dbReference>
<evidence type="ECO:0000256" key="10">
    <source>
        <dbReference type="SAM" id="Phobius"/>
    </source>
</evidence>
<keyword evidence="6 10" id="KW-0812">Transmembrane</keyword>
<gene>
    <name evidence="12" type="ORF">ABS648_20705</name>
</gene>
<evidence type="ECO:0000256" key="7">
    <source>
        <dbReference type="ARBA" id="ARBA00022970"/>
    </source>
</evidence>
<dbReference type="GO" id="GO:0006865">
    <property type="term" value="P:amino acid transport"/>
    <property type="evidence" value="ECO:0007669"/>
    <property type="project" value="UniProtKB-KW"/>
</dbReference>
<feature type="transmembrane region" description="Helical" evidence="10">
    <location>
        <begin position="123"/>
        <end position="144"/>
    </location>
</feature>
<dbReference type="InterPro" id="IPR004841">
    <property type="entry name" value="AA-permease/SLC12A_dom"/>
</dbReference>
<feature type="transmembrane region" description="Helical" evidence="10">
    <location>
        <begin position="42"/>
        <end position="58"/>
    </location>
</feature>
<dbReference type="GO" id="GO:0005886">
    <property type="term" value="C:plasma membrane"/>
    <property type="evidence" value="ECO:0007669"/>
    <property type="project" value="UniProtKB-SubCell"/>
</dbReference>
<comment type="subcellular location">
    <subcellularLocation>
        <location evidence="1">Cell inner membrane</location>
        <topology evidence="1">Multi-pass membrane protein</topology>
    </subcellularLocation>
</comment>
<evidence type="ECO:0000256" key="9">
    <source>
        <dbReference type="ARBA" id="ARBA00023136"/>
    </source>
</evidence>
<proteinExistence type="inferred from homology"/>
<feature type="transmembrane region" description="Helical" evidence="10">
    <location>
        <begin position="156"/>
        <end position="179"/>
    </location>
</feature>
<organism evidence="12">
    <name type="scientific">Pseudomonas solani</name>
    <dbReference type="NCBI Taxonomy" id="2731552"/>
    <lineage>
        <taxon>Bacteria</taxon>
        <taxon>Pseudomonadati</taxon>
        <taxon>Pseudomonadota</taxon>
        <taxon>Gammaproteobacteria</taxon>
        <taxon>Pseudomonadales</taxon>
        <taxon>Pseudomonadaceae</taxon>
        <taxon>Pseudomonas</taxon>
    </lineage>
</organism>
<feature type="transmembrane region" description="Helical" evidence="10">
    <location>
        <begin position="358"/>
        <end position="383"/>
    </location>
</feature>
<keyword evidence="7" id="KW-0029">Amino-acid transport</keyword>
<evidence type="ECO:0000256" key="2">
    <source>
        <dbReference type="ARBA" id="ARBA00008583"/>
    </source>
</evidence>
<dbReference type="EMBL" id="CP158373">
    <property type="protein sequence ID" value="XBY62363.1"/>
    <property type="molecule type" value="Genomic_DNA"/>
</dbReference>
<evidence type="ECO:0000256" key="8">
    <source>
        <dbReference type="ARBA" id="ARBA00022989"/>
    </source>
</evidence>
<feature type="transmembrane region" description="Helical" evidence="10">
    <location>
        <begin position="17"/>
        <end position="36"/>
    </location>
</feature>
<keyword evidence="3" id="KW-0813">Transport</keyword>
<feature type="transmembrane region" description="Helical" evidence="10">
    <location>
        <begin position="331"/>
        <end position="352"/>
    </location>
</feature>
<evidence type="ECO:0000313" key="12">
    <source>
        <dbReference type="EMBL" id="XBY62363.1"/>
    </source>
</evidence>
<keyword evidence="5" id="KW-0997">Cell inner membrane</keyword>
<evidence type="ECO:0000256" key="4">
    <source>
        <dbReference type="ARBA" id="ARBA00022475"/>
    </source>
</evidence>
<evidence type="ECO:0000256" key="6">
    <source>
        <dbReference type="ARBA" id="ARBA00022692"/>
    </source>
</evidence>
<comment type="similarity">
    <text evidence="2">Belongs to the amino acid-polyamine-organocation (APC) superfamily. Amino acid transporter (AAT) (TC 2.A.3.1) family.</text>
</comment>
<feature type="transmembrane region" description="Helical" evidence="10">
    <location>
        <begin position="199"/>
        <end position="223"/>
    </location>
</feature>
<keyword evidence="4" id="KW-1003">Cell membrane</keyword>
<feature type="transmembrane region" description="Helical" evidence="10">
    <location>
        <begin position="404"/>
        <end position="423"/>
    </location>
</feature>
<dbReference type="Pfam" id="PF00324">
    <property type="entry name" value="AA_permease"/>
    <property type="match status" value="1"/>
</dbReference>
<name>A0AAU7XWJ6_9PSED</name>
<dbReference type="InterPro" id="IPR004840">
    <property type="entry name" value="Amino_acid_permease_CS"/>
</dbReference>
<keyword evidence="9 10" id="KW-0472">Membrane</keyword>
<dbReference type="PROSITE" id="PS00218">
    <property type="entry name" value="AMINO_ACID_PERMEASE_1"/>
    <property type="match status" value="1"/>
</dbReference>
<dbReference type="FunFam" id="1.20.1740.10:FF:000001">
    <property type="entry name" value="Amino acid permease"/>
    <property type="match status" value="1"/>
</dbReference>
<dbReference type="AlphaFoldDB" id="A0AAU7XWJ6"/>
<sequence length="471" mass="50822">MELPTLRRGLNARHIRFMALGSAIGTGLFYGSAAAIQRAGPSVLLAYLIAGAAVYLMMRALGEMAVRTPVAGSFGHYASRYLGRYWGFLTGWTYAFSMLMVCLADVTAFGIYMGLWFPDTPRWLWVLGIVQVIAAINLCSVRVFGELEFWLSLLKVVAIVAMILAGLAVLVAGIPLGGAESVAGFANLWAHGGFFPNGLEGMVASFTIVIFAFGGIEVIGLTAGEAQNPQRMIPKAINTVPLRILLFYVLTLLVLMAIWPWSRIGSEGSPFVQIFSGLGIDSAASILNLVVISAAISAINSDIFSTGRMLYGMAGNGQAPASFGKLSAAGVPWMTVLMMTLALLLGVLLNYLLPNELFLLFASLVTFSVVWVWLMILLSQVAMRRGLGREEVAALGFPVPFWPWGQYLTIAFMLFIFVVLALFPDTRTALYIGAAWLVLLSIAYRLWGRPGDDARPAPATPAPPHRQGEPA</sequence>
<evidence type="ECO:0000256" key="3">
    <source>
        <dbReference type="ARBA" id="ARBA00022448"/>
    </source>
</evidence>
<accession>A0AAU7XWJ6</accession>
<feature type="transmembrane region" description="Helical" evidence="10">
    <location>
        <begin position="244"/>
        <end position="262"/>
    </location>
</feature>
<feature type="domain" description="Amino acid permease/ SLC12A" evidence="11">
    <location>
        <begin position="14"/>
        <end position="449"/>
    </location>
</feature>
<dbReference type="PANTHER" id="PTHR43495">
    <property type="entry name" value="GABA PERMEASE"/>
    <property type="match status" value="1"/>
</dbReference>
<dbReference type="PANTHER" id="PTHR43495:SF4">
    <property type="entry name" value="AROMATIC AMINO ACID TRANSPORT PROTEIN AROP"/>
    <property type="match status" value="1"/>
</dbReference>
<feature type="transmembrane region" description="Helical" evidence="10">
    <location>
        <begin position="94"/>
        <end position="117"/>
    </location>
</feature>
<dbReference type="PIRSF" id="PIRSF006060">
    <property type="entry name" value="AA_transporter"/>
    <property type="match status" value="1"/>
</dbReference>